<keyword evidence="3" id="KW-1185">Reference proteome</keyword>
<name>A0A6A7NBB4_9BURK</name>
<protein>
    <submittedName>
        <fullName evidence="2">Uncharacterized protein</fullName>
    </submittedName>
</protein>
<comment type="caution">
    <text evidence="2">The sequence shown here is derived from an EMBL/GenBank/DDBJ whole genome shotgun (WGS) entry which is preliminary data.</text>
</comment>
<dbReference type="AlphaFoldDB" id="A0A6A7NBB4"/>
<keyword evidence="1" id="KW-1133">Transmembrane helix</keyword>
<keyword evidence="1" id="KW-0472">Membrane</keyword>
<accession>A0A6A7NBB4</accession>
<dbReference type="RefSeq" id="WP_152841480.1">
    <property type="nucleotide sequence ID" value="NZ_WHUG01000020.1"/>
</dbReference>
<sequence>MLFIWGKRSYGSVQSVGNTSVKTVFGHFWYLPLFPMASYYVESKSKACYKLNGFNWRSVLFGYLRVWLPLVAAIALLMTYAGDGSLVVGAVAALSIAAFVSTYIYDKKSREQDVAKLREMMQRHFGVAIDPYACLDNLQAEIDQKSQAGTTESLEANWYKSAIKDAFASKQTQELALLRARCDQQDQSLQQQVLEKVARAA</sequence>
<keyword evidence="1" id="KW-0812">Transmembrane</keyword>
<dbReference type="Proteomes" id="UP000440498">
    <property type="component" value="Unassembled WGS sequence"/>
</dbReference>
<feature type="transmembrane region" description="Helical" evidence="1">
    <location>
        <begin position="86"/>
        <end position="105"/>
    </location>
</feature>
<organism evidence="2 3">
    <name type="scientific">Rugamonas aquatica</name>
    <dbReference type="NCBI Taxonomy" id="2743357"/>
    <lineage>
        <taxon>Bacteria</taxon>
        <taxon>Pseudomonadati</taxon>
        <taxon>Pseudomonadota</taxon>
        <taxon>Betaproteobacteria</taxon>
        <taxon>Burkholderiales</taxon>
        <taxon>Oxalobacteraceae</taxon>
        <taxon>Telluria group</taxon>
        <taxon>Rugamonas</taxon>
    </lineage>
</organism>
<gene>
    <name evidence="2" type="ORF">GEV02_30040</name>
</gene>
<evidence type="ECO:0000313" key="3">
    <source>
        <dbReference type="Proteomes" id="UP000440498"/>
    </source>
</evidence>
<proteinExistence type="predicted"/>
<dbReference type="EMBL" id="WHUG01000020">
    <property type="protein sequence ID" value="MQA42383.1"/>
    <property type="molecule type" value="Genomic_DNA"/>
</dbReference>
<evidence type="ECO:0000256" key="1">
    <source>
        <dbReference type="SAM" id="Phobius"/>
    </source>
</evidence>
<reference evidence="2 3" key="1">
    <citation type="submission" date="2019-10" db="EMBL/GenBank/DDBJ databases">
        <title>Two novel species isolated from a subtropical stream in China.</title>
        <authorList>
            <person name="Lu H."/>
        </authorList>
    </citation>
    <scope>NUCLEOTIDE SEQUENCE [LARGE SCALE GENOMIC DNA]</scope>
    <source>
        <strain evidence="2 3">FT29W</strain>
    </source>
</reference>
<feature type="transmembrane region" description="Helical" evidence="1">
    <location>
        <begin position="62"/>
        <end position="80"/>
    </location>
</feature>
<evidence type="ECO:0000313" key="2">
    <source>
        <dbReference type="EMBL" id="MQA42383.1"/>
    </source>
</evidence>